<dbReference type="PROSITE" id="PS00383">
    <property type="entry name" value="TYR_PHOSPHATASE_1"/>
    <property type="match status" value="1"/>
</dbReference>
<protein>
    <recommendedName>
        <fullName evidence="2">protein-tyrosine-phosphatase</fullName>
        <ecNumber evidence="2">3.1.3.48</ecNumber>
    </recommendedName>
</protein>
<dbReference type="EnsemblMetazoa" id="Aqu2.1.43845_001">
    <property type="protein sequence ID" value="Aqu2.1.43845_001"/>
    <property type="gene ID" value="Aqu2.1.43845"/>
</dbReference>
<dbReference type="STRING" id="400682.A0A1X7VVE8"/>
<feature type="domain" description="Fibronectin type-III" evidence="16">
    <location>
        <begin position="987"/>
        <end position="1077"/>
    </location>
</feature>
<dbReference type="SUPFAM" id="SSF49265">
    <property type="entry name" value="Fibronectin type III"/>
    <property type="match status" value="7"/>
</dbReference>
<keyword evidence="7 12" id="KW-1133">Transmembrane helix</keyword>
<dbReference type="InterPro" id="IPR000387">
    <property type="entry name" value="Tyr_Pase_dom"/>
</dbReference>
<dbReference type="Pfam" id="PF00041">
    <property type="entry name" value="fn3"/>
    <property type="match status" value="12"/>
</dbReference>
<reference evidence="17" key="1">
    <citation type="submission" date="2017-05" db="UniProtKB">
        <authorList>
            <consortium name="EnsemblMetazoa"/>
        </authorList>
    </citation>
    <scope>IDENTIFICATION</scope>
</reference>
<feature type="compositionally biased region" description="Polar residues" evidence="11">
    <location>
        <begin position="2892"/>
        <end position="2905"/>
    </location>
</feature>
<feature type="transmembrane region" description="Helical" evidence="12">
    <location>
        <begin position="1953"/>
        <end position="1979"/>
    </location>
</feature>
<dbReference type="InterPro" id="IPR000242">
    <property type="entry name" value="PTP_cat"/>
</dbReference>
<dbReference type="PROSITE" id="PS50853">
    <property type="entry name" value="FN3"/>
    <property type="match status" value="12"/>
</dbReference>
<name>A0A1X7VVE8_AMPQE</name>
<evidence type="ECO:0000256" key="7">
    <source>
        <dbReference type="ARBA" id="ARBA00022989"/>
    </source>
</evidence>
<dbReference type="PANTHER" id="PTHR46957">
    <property type="entry name" value="CYTOKINE RECEPTOR"/>
    <property type="match status" value="1"/>
</dbReference>
<accession>A0A1X7VVE8</accession>
<evidence type="ECO:0000256" key="9">
    <source>
        <dbReference type="ARBA" id="ARBA00023180"/>
    </source>
</evidence>
<evidence type="ECO:0000259" key="16">
    <source>
        <dbReference type="PROSITE" id="PS50853"/>
    </source>
</evidence>
<dbReference type="eggNOG" id="KOG0789">
    <property type="taxonomic scope" value="Eukaryota"/>
</dbReference>
<feature type="domain" description="Fibronectin type-III" evidence="16">
    <location>
        <begin position="2643"/>
        <end position="2735"/>
    </location>
</feature>
<dbReference type="eggNOG" id="KOG4228">
    <property type="taxonomic scope" value="Eukaryota"/>
</dbReference>
<dbReference type="OrthoDB" id="443915at2759"/>
<evidence type="ECO:0000256" key="8">
    <source>
        <dbReference type="ARBA" id="ARBA00023136"/>
    </source>
</evidence>
<dbReference type="SMART" id="SM00404">
    <property type="entry name" value="PTPc_motif"/>
    <property type="match status" value="2"/>
</dbReference>
<keyword evidence="6" id="KW-0904">Protein phosphatase</keyword>
<dbReference type="InterPro" id="IPR003595">
    <property type="entry name" value="Tyr_Pase_cat"/>
</dbReference>
<evidence type="ECO:0000259" key="14">
    <source>
        <dbReference type="PROSITE" id="PS50055"/>
    </source>
</evidence>
<feature type="domain" description="Fibronectin type-III" evidence="16">
    <location>
        <begin position="882"/>
        <end position="986"/>
    </location>
</feature>
<dbReference type="eggNOG" id="KOG3510">
    <property type="taxonomic scope" value="Eukaryota"/>
</dbReference>
<dbReference type="EC" id="3.1.3.48" evidence="2"/>
<feature type="domain" description="Fibronectin type-III" evidence="16">
    <location>
        <begin position="800"/>
        <end position="881"/>
    </location>
</feature>
<comment type="catalytic activity">
    <reaction evidence="10">
        <text>O-phospho-L-tyrosyl-[protein] + H2O = L-tyrosyl-[protein] + phosphate</text>
        <dbReference type="Rhea" id="RHEA:10684"/>
        <dbReference type="Rhea" id="RHEA-COMP:10136"/>
        <dbReference type="Rhea" id="RHEA-COMP:20101"/>
        <dbReference type="ChEBI" id="CHEBI:15377"/>
        <dbReference type="ChEBI" id="CHEBI:43474"/>
        <dbReference type="ChEBI" id="CHEBI:46858"/>
        <dbReference type="ChEBI" id="CHEBI:61978"/>
        <dbReference type="EC" id="3.1.3.48"/>
    </reaction>
</comment>
<dbReference type="PROSITE" id="PS50055">
    <property type="entry name" value="TYR_PHOSPHATASE_PTP"/>
    <property type="match status" value="3"/>
</dbReference>
<dbReference type="InterPro" id="IPR050713">
    <property type="entry name" value="RTP_Phos/Ushers"/>
</dbReference>
<feature type="domain" description="Tyrosine-protein phosphatase" evidence="14">
    <location>
        <begin position="2957"/>
        <end position="3217"/>
    </location>
</feature>
<dbReference type="SMART" id="SM00194">
    <property type="entry name" value="PTPc"/>
    <property type="match status" value="3"/>
</dbReference>
<feature type="domain" description="Fibronectin type-III" evidence="16">
    <location>
        <begin position="1633"/>
        <end position="1724"/>
    </location>
</feature>
<evidence type="ECO:0000256" key="1">
    <source>
        <dbReference type="ARBA" id="ARBA00004167"/>
    </source>
</evidence>
<dbReference type="InParanoid" id="A0A1X7VVE8"/>
<evidence type="ECO:0000256" key="5">
    <source>
        <dbReference type="ARBA" id="ARBA00022801"/>
    </source>
</evidence>
<dbReference type="InterPro" id="IPR029021">
    <property type="entry name" value="Prot-tyrosine_phosphatase-like"/>
</dbReference>
<dbReference type="PROSITE" id="PS50056">
    <property type="entry name" value="TYR_PHOSPHATASE_2"/>
    <property type="match status" value="2"/>
</dbReference>
<evidence type="ECO:0000256" key="3">
    <source>
        <dbReference type="ARBA" id="ARBA00022692"/>
    </source>
</evidence>
<feature type="domain" description="Tyrosine specific protein phosphatases" evidence="15">
    <location>
        <begin position="3130"/>
        <end position="3208"/>
    </location>
</feature>
<dbReference type="Gene3D" id="3.90.190.10">
    <property type="entry name" value="Protein tyrosine phosphatase superfamily"/>
    <property type="match status" value="3"/>
</dbReference>
<dbReference type="InterPro" id="IPR016130">
    <property type="entry name" value="Tyr_Pase_AS"/>
</dbReference>
<feature type="domain" description="Tyrosine-protein phosphatase" evidence="14">
    <location>
        <begin position="1246"/>
        <end position="1413"/>
    </location>
</feature>
<evidence type="ECO:0000256" key="12">
    <source>
        <dbReference type="SAM" id="Phobius"/>
    </source>
</evidence>
<proteinExistence type="predicted"/>
<dbReference type="SUPFAM" id="SSF52799">
    <property type="entry name" value="(Phosphotyrosine protein) phosphatases II"/>
    <property type="match status" value="3"/>
</dbReference>
<feature type="domain" description="Tyrosine specific protein phosphatases" evidence="15">
    <location>
        <begin position="3418"/>
        <end position="3493"/>
    </location>
</feature>
<keyword evidence="9" id="KW-0325">Glycoprotein</keyword>
<dbReference type="Pfam" id="PF00102">
    <property type="entry name" value="Y_phosphatase"/>
    <property type="match status" value="3"/>
</dbReference>
<feature type="domain" description="Fibronectin type-III" evidence="16">
    <location>
        <begin position="2538"/>
        <end position="2638"/>
    </location>
</feature>
<evidence type="ECO:0000256" key="2">
    <source>
        <dbReference type="ARBA" id="ARBA00013064"/>
    </source>
</evidence>
<feature type="signal peptide" evidence="13">
    <location>
        <begin position="1"/>
        <end position="19"/>
    </location>
</feature>
<keyword evidence="3 12" id="KW-0812">Transmembrane</keyword>
<feature type="region of interest" description="Disordered" evidence="11">
    <location>
        <begin position="2892"/>
        <end position="2920"/>
    </location>
</feature>
<feature type="domain" description="Fibronectin type-III" evidence="16">
    <location>
        <begin position="1831"/>
        <end position="1918"/>
    </location>
</feature>
<evidence type="ECO:0000313" key="17">
    <source>
        <dbReference type="EnsemblMetazoa" id="Aqu2.1.43845_001"/>
    </source>
</evidence>
<keyword evidence="5" id="KW-0378">Hydrolase</keyword>
<feature type="domain" description="Fibronectin type-III" evidence="16">
    <location>
        <begin position="287"/>
        <end position="376"/>
    </location>
</feature>
<dbReference type="CDD" id="cd00047">
    <property type="entry name" value="PTPc"/>
    <property type="match status" value="3"/>
</dbReference>
<keyword evidence="4 13" id="KW-0732">Signal</keyword>
<feature type="domain" description="Fibronectin type-III" evidence="16">
    <location>
        <begin position="2455"/>
        <end position="2536"/>
    </location>
</feature>
<feature type="domain" description="Tyrosine-protein phosphatase" evidence="14">
    <location>
        <begin position="3249"/>
        <end position="3502"/>
    </location>
</feature>
<dbReference type="InterPro" id="IPR036116">
    <property type="entry name" value="FN3_sf"/>
</dbReference>
<feature type="domain" description="Fibronectin type-III" evidence="16">
    <location>
        <begin position="614"/>
        <end position="703"/>
    </location>
</feature>
<evidence type="ECO:0000256" key="6">
    <source>
        <dbReference type="ARBA" id="ARBA00022912"/>
    </source>
</evidence>
<evidence type="ECO:0000256" key="13">
    <source>
        <dbReference type="SAM" id="SignalP"/>
    </source>
</evidence>
<dbReference type="InterPro" id="IPR003961">
    <property type="entry name" value="FN3_dom"/>
</dbReference>
<sequence length="3513" mass="384594">MSFLTVAVVFLLSVSEVISQCPPSSVIYLRHDGNCYPNGSYFFDADIKGASNSIMCVLSGSTLNGGEWVNVTSGSSVDCSSNPLRCNEVSTPNATIKLYIPDGQSISPSDDGWYKCCLPTNCSDSNTNIIFANIFRWVQIQTVTVDLPSDITVLPQTYTLHAIKIGSNDHDPFLHHANWYYESGSSSTELCTGSRASYSCSFMYGDGMSVDYGNGRWDYTLNVTWNGETITSGVLSQSNNNGDHVFRFYLDFGHINHSPVKRNRDIIVTGKSSNKMTLSFFIAPATAPSSLTEVNKTTTTITVSWTALDSSDADGYVVNVTSDTDTGQTVQVEGSSNNTITLNGLRRETNYSITVRAYQQLLGPASTISVQTLPSIYLTRSYEGTCYPNGSYFWDNSVNLDTEAISCVLPGTSLTTGQWVRVADPNDPVDCNNNNASDPFLCTSVTSPANVSLYLAQGLTRTTEGWYKCCLPTDCSDPNTNIIFANIFRYAEIESFTVVDLPSDMRVYPQEYKLNCIKIGHNRYDISMSISSTALASYTNCEDGVNHNPCPGTVLVSSTHTVRYTVDITWDGMNVSSGSINQSTTGDQMYQCVLDNLSGADRTLALAIKVPATAPSSLTEVNKTTTTITVSWTALDSSDADGYVVNVTSDTDTVQTVQVKGSSNNTITLNGLRGGTTYSITVRAYQQLLGPASTISVQTLPVINSINWTLVSSITQLNNTQYRIDCLTTTDINPSTDVYWLVNGVMKNSSMPTSIVVLTYNNTLLVYPDPLGVSVNVTCIAMIGGVNYSQSVILHAPSRPPNNVRGFILNATSIKVNWTNSSETNGYVIEYTTGGVTRNVVSTSEEEIVLTDLSQMSTYTISVYSYIDLPSVNSTTILRVDVPSPVTSLSVFNVSTTGIRVNWTIPSSDNYVTYYTISYTPFCPQLSSVNETVSVAPYQSTTTYSYTLIGLYSGMNYTITVRAGNVLGESELNMNIVQTEAIIPSGSPSSIQVVQLNSTANRFTWNEVNCSERNGLITGYTVIISNSSITYNLTSTEKYIILNNLVFGTEYNISVAAVNSVGRGPFSDPIEVEIGIVSSSVITSRSAEPSITGSTEPSSQMPIIGAVVGVVIALLVILILSILAVGLIAKKRSSKSDKHEILPLAIQPNQDAKDTKRKESLINDYESETKIDKEMPASVEPVYDAVTEEEVIPPVYEPTYTDIDTLKASPPTVYNTPKFDPKIPLTLPVSVDELGTHVATCHSNGFDEQYEGLYTGIDKRCIIGYNEENTAFNRFKNITVYDDNRIILAPNRKLDMCQREYINASYIDGYSSSNKFIASQGPMKKTLVDFWRLIWQEKPVSIVMVTNLKEGTKSKCEQYWPNGRAESDDFGPFTVTLTNEQVYSDYVVRQISVTVSIYLMHDENCYSNGSYFWDTTVDAVTEAISCVLPGTSLTTGQWVRVADPDDPVDCDNTNNDPFRCTSVTSPNATINLYRTQGLTATTEGWYKCCLPTDCESDPNTNIIFANIFRFAEIESFTADLPSDMTVYPQEYKLNCVKIGHNRYDISMSIGSTALASHTGCEDGGSNPCTGTMLVSSTNTVRYTVDITWEGMNVSSGSISQSITGDQMYQCVLDNINDGADRIRNATVKVPATAPTSLTEVNKTTTTITVNWTALDSSDADGYVVNVTSDTDTVQTVQVEGSSNNTITLNGLRVETAYSITVRAYQQLLGPASSAISVFTHCQHEIPSPVTSLSVSNVSTTGITVKWTIPSSDNYVTYYTVSYTPSCPELSSVNERVSVGPHQSTTTYSYTLIGLYSGMNYTITVRAGNVLGGSNPSSVKEDTFLLTAPTGFPDNLFLLQPINNLTWNEVNCSERNGLITGYTVIISNSSITYNLTSTERYIILNDLVFGTEYNISVAAINSVGRGPFSDPIEVEIDTFITGTTSSTLSLSVEVTPSDITAGSSSTEASSQVPIIGAVVGVVIALLVILILSILTVGLIAKKRSSKSDKHEMLPLANQPNQDAKDTKHEESLINDYEAETKIDKETPASVEPGIYLRHDGNCYPNGSYFWDSSVNAANEAISCVLPGTSLTTGQWVRVADPDDDPVDCNTNSASDPFRCTNVTSPNATLNLYLAQGLPAAQEGWYKCCLPTDCSNTNNTIFANIFRFAEIESFTVPDLPSDMTVYPQKYKLNCTKIGHYGYNISMNIGSTALASYTNCDDRNSNNCPGAVLVSSTNTVRYTVNITWDGMTVSSGSISQSTTGDQMYQCVVQVAGQPTRTHDVIVKAPATAPSSLTEVNQTATTMTVGWTALDSSDADGYVVNVTSDTDTVQTLQVEGSSNNTITLNGLREETTYNITVRAYQQLLGPASTISVQTLPVINSINWTLVSSITQLNNTQYRIDCLTTTDINPSTDVNWLVNRAMKSNSMYTSIDVLTYNNTLLVYPDPLGVSVNVTCIAMIGGVNYSQSVILHAPSGPPNNVTGFIIKPTSIKVNWTTSSETNGYVIEYTTGGVTRNVISTSEDEIVLTDLSPMSTYTISVYSYIDLPSVNSTVTVLRFDVPSPVTSLSVSNVSTTGIRVNWTIPSSDNYVTYYTISYTPSCPQLSSVNEEVSVTPHQSTTTYSYTLTGLYSGMNYTITVRAGNVLGGSELSMNTIQTEERIPSGQPLSIRVLPVNSTANRFTWNEVNCSERNGLITGYTVIISNSSITYNLTSTERYIILNDLVFGTEYNISVAAVNSVGRGPFSDPIEVEIGIVPGPVGSVSSIMDTTWAVISWSVPSYIPSDYSIITYEIGYHILESGIAAVAGGAVGGVVLAIIILFIIVLVVCLMRRRSIAKEKKARAAAAIDDDCGQFRMKDKKLSSTSSVQHNTAQQTKYDEPQYSTVPEVTYQNTTKSILNTNNDDNKESESIKVTVTEVSPPTSPNSVYTKILPPTEPESHYDVPTSGPTIAPYIPVTLPIALEDLGTHVANCHTDNNTLFGEQYKAIYNGEDKSTVIGFSQENKVYNRFRNITPYDDNRIVLTPWPQLDKCQTTYTNASYIDGYSNRTKFIASQGPMKRTLVDFWRLIWQEKPVSIVMVTNLKEGTKSKCEQYWPNSTGDNDHFGPFTVTLINEQVYPDFVIRQLNVKIYNGSNDSHTLTQYHLTSWPDHGVPDYATPLMSLHKQVMATWSPSKGPILVHCSAGVGRTGTFIAIDIALEQAKREGVVDIGGIVNRLRQQRMKMVQTLDQYVFLHDAVLETVMCGDTEIPSNEYEMKLRELKEIDSSTGCSGLQSQFELLSQVTPDPDDVFCDSAKAHSDKNRSTSYLPQENFLVTLKENNGYINASYLSGYREKKAFIIAQSPMENTARDFWKMIVDYKVSAIVMLCGLEEDGEESCYQYWRDSDVVQFGEYFIKVEFSKECNGYIERKFHIRSDKDESSWDVIQLQVTDWPQDGVVREPRTVLQVIDDVIHRQQKIGGGPVVVHCSDTVSRSGVYCSVSIGLEQCKAEGVVDVFQVTKAVRRSKPGAVTTLEQYTSIYDVIDKFLAINSTYANFK</sequence>
<organism evidence="17">
    <name type="scientific">Amphimedon queenslandica</name>
    <name type="common">Sponge</name>
    <dbReference type="NCBI Taxonomy" id="400682"/>
    <lineage>
        <taxon>Eukaryota</taxon>
        <taxon>Metazoa</taxon>
        <taxon>Porifera</taxon>
        <taxon>Demospongiae</taxon>
        <taxon>Heteroscleromorpha</taxon>
        <taxon>Haplosclerida</taxon>
        <taxon>Niphatidae</taxon>
        <taxon>Amphimedon</taxon>
    </lineage>
</organism>
<keyword evidence="8 12" id="KW-0472">Membrane</keyword>
<feature type="domain" description="Fibronectin type-III" evidence="16">
    <location>
        <begin position="1728"/>
        <end position="1829"/>
    </location>
</feature>
<evidence type="ECO:0000256" key="4">
    <source>
        <dbReference type="ARBA" id="ARBA00022729"/>
    </source>
</evidence>
<dbReference type="InterPro" id="IPR013783">
    <property type="entry name" value="Ig-like_fold"/>
</dbReference>
<dbReference type="eggNOG" id="KOG4221">
    <property type="taxonomic scope" value="Eukaryota"/>
</dbReference>
<dbReference type="GO" id="GO:0016020">
    <property type="term" value="C:membrane"/>
    <property type="evidence" value="ECO:0007669"/>
    <property type="project" value="UniProtKB-SubCell"/>
</dbReference>
<evidence type="ECO:0000256" key="10">
    <source>
        <dbReference type="ARBA" id="ARBA00051722"/>
    </source>
</evidence>
<dbReference type="GO" id="GO:0004725">
    <property type="term" value="F:protein tyrosine phosphatase activity"/>
    <property type="evidence" value="ECO:0007669"/>
    <property type="project" value="UniProtKB-EC"/>
</dbReference>
<dbReference type="SMART" id="SM00060">
    <property type="entry name" value="FN3"/>
    <property type="match status" value="12"/>
</dbReference>
<feature type="region of interest" description="Disordered" evidence="11">
    <location>
        <begin position="1988"/>
        <end position="2007"/>
    </location>
</feature>
<evidence type="ECO:0000259" key="15">
    <source>
        <dbReference type="PROSITE" id="PS50056"/>
    </source>
</evidence>
<feature type="transmembrane region" description="Helical" evidence="12">
    <location>
        <begin position="2779"/>
        <end position="2807"/>
    </location>
</feature>
<dbReference type="CDD" id="cd00063">
    <property type="entry name" value="FN3"/>
    <property type="match status" value="12"/>
</dbReference>
<dbReference type="PRINTS" id="PR00700">
    <property type="entry name" value="PRTYPHPHTASE"/>
</dbReference>
<dbReference type="Gene3D" id="2.60.40.10">
    <property type="entry name" value="Immunoglobulins"/>
    <property type="match status" value="12"/>
</dbReference>
<feature type="domain" description="Fibronectin type-III" evidence="16">
    <location>
        <begin position="2269"/>
        <end position="2358"/>
    </location>
</feature>
<comment type="subcellular location">
    <subcellularLocation>
        <location evidence="1">Membrane</location>
        <topology evidence="1">Single-pass membrane protein</topology>
    </subcellularLocation>
</comment>
<evidence type="ECO:0000256" key="11">
    <source>
        <dbReference type="SAM" id="MobiDB-lite"/>
    </source>
</evidence>
<dbReference type="FunFam" id="3.90.190.10:FF:000102">
    <property type="entry name" value="Receptor-type tyrosine-protein phosphatase"/>
    <property type="match status" value="2"/>
</dbReference>
<dbReference type="PANTHER" id="PTHR46957:SF3">
    <property type="entry name" value="CYTOKINE RECEPTOR"/>
    <property type="match status" value="1"/>
</dbReference>
<feature type="transmembrane region" description="Helical" evidence="12">
    <location>
        <begin position="1103"/>
        <end position="1129"/>
    </location>
</feature>
<feature type="chain" id="PRO_5013367426" description="protein-tyrosine-phosphatase" evidence="13">
    <location>
        <begin position="20"/>
        <end position="3513"/>
    </location>
</feature>